<comment type="caution">
    <text evidence="2">The sequence shown here is derived from an EMBL/GenBank/DDBJ whole genome shotgun (WGS) entry which is preliminary data.</text>
</comment>
<name>A0A9D2HZA6_9BACE</name>
<reference evidence="2" key="1">
    <citation type="journal article" date="2021" name="PeerJ">
        <title>Extensive microbial diversity within the chicken gut microbiome revealed by metagenomics and culture.</title>
        <authorList>
            <person name="Gilroy R."/>
            <person name="Ravi A."/>
            <person name="Getino M."/>
            <person name="Pursley I."/>
            <person name="Horton D.L."/>
            <person name="Alikhan N.F."/>
            <person name="Baker D."/>
            <person name="Gharbi K."/>
            <person name="Hall N."/>
            <person name="Watson M."/>
            <person name="Adriaenssens E.M."/>
            <person name="Foster-Nyarko E."/>
            <person name="Jarju S."/>
            <person name="Secka A."/>
            <person name="Antonio M."/>
            <person name="Oren A."/>
            <person name="Chaudhuri R.R."/>
            <person name="La Ragione R."/>
            <person name="Hildebrand F."/>
            <person name="Pallen M.J."/>
        </authorList>
    </citation>
    <scope>NUCLEOTIDE SEQUENCE</scope>
    <source>
        <strain evidence="2">ChiHjej12B11-9795</strain>
    </source>
</reference>
<proteinExistence type="predicted"/>
<organism evidence="2 3">
    <name type="scientific">Candidatus Bacteroides avicola</name>
    <dbReference type="NCBI Taxonomy" id="2838468"/>
    <lineage>
        <taxon>Bacteria</taxon>
        <taxon>Pseudomonadati</taxon>
        <taxon>Bacteroidota</taxon>
        <taxon>Bacteroidia</taxon>
        <taxon>Bacteroidales</taxon>
        <taxon>Bacteroidaceae</taxon>
        <taxon>Bacteroides</taxon>
    </lineage>
</organism>
<evidence type="ECO:0000313" key="3">
    <source>
        <dbReference type="Proteomes" id="UP000823862"/>
    </source>
</evidence>
<gene>
    <name evidence="2" type="ORF">H9950_11720</name>
</gene>
<dbReference type="Proteomes" id="UP000823862">
    <property type="component" value="Unassembled WGS sequence"/>
</dbReference>
<accession>A0A9D2HZA6</accession>
<dbReference type="EMBL" id="DWZI01000059">
    <property type="protein sequence ID" value="HJA86832.1"/>
    <property type="molecule type" value="Genomic_DNA"/>
</dbReference>
<evidence type="ECO:0000256" key="1">
    <source>
        <dbReference type="SAM" id="MobiDB-lite"/>
    </source>
</evidence>
<evidence type="ECO:0000313" key="2">
    <source>
        <dbReference type="EMBL" id="HJA86832.1"/>
    </source>
</evidence>
<sequence length="164" mass="18519">MQKSKNKSEMKLERERSNPFKEAVERTPDIAGGYCMGLRAMGNNSKKVQIVDTELLRGSVDIDGMVKDKYPEEACWDYVIGYGQHAYFVEVHSAETSEVKMVLAKLGWLRNWLKTKAPELAKMKSSVNTFVWIPSGRVNILPGSPQAMRLNQSGLKLMPVLKLK</sequence>
<dbReference type="AlphaFoldDB" id="A0A9D2HZA6"/>
<protein>
    <submittedName>
        <fullName evidence="2">Uncharacterized protein</fullName>
    </submittedName>
</protein>
<feature type="region of interest" description="Disordered" evidence="1">
    <location>
        <begin position="1"/>
        <end position="21"/>
    </location>
</feature>
<reference evidence="2" key="2">
    <citation type="submission" date="2021-04" db="EMBL/GenBank/DDBJ databases">
        <authorList>
            <person name="Gilroy R."/>
        </authorList>
    </citation>
    <scope>NUCLEOTIDE SEQUENCE</scope>
    <source>
        <strain evidence="2">ChiHjej12B11-9795</strain>
    </source>
</reference>